<dbReference type="InterPro" id="IPR036249">
    <property type="entry name" value="Thioredoxin-like_sf"/>
</dbReference>
<proteinExistence type="predicted"/>
<feature type="region of interest" description="Disordered" evidence="1">
    <location>
        <begin position="1"/>
        <end position="24"/>
    </location>
</feature>
<dbReference type="EMBL" id="LN483116">
    <property type="protein sequence ID" value="CDZ96189.1"/>
    <property type="molecule type" value="Genomic_DNA"/>
</dbReference>
<accession>A0A0F7SG03</accession>
<evidence type="ECO:0000313" key="2">
    <source>
        <dbReference type="EMBL" id="CDZ96189.1"/>
    </source>
</evidence>
<dbReference type="AlphaFoldDB" id="A0A0F7SG03"/>
<dbReference type="SUPFAM" id="SSF52833">
    <property type="entry name" value="Thioredoxin-like"/>
    <property type="match status" value="1"/>
</dbReference>
<dbReference type="PANTHER" id="PTHR31902:SF14">
    <property type="entry name" value="ACTIN PATCHES DISTAL PROTEIN 1"/>
    <property type="match status" value="1"/>
</dbReference>
<sequence length="393" mass="42318">MLNRLKSFVSSSADRAPATGPTLPAEKWVNELKAQVPVSLPDECDGCDTGFGEGVDGQAIRVGGQEGEEEEGDGFPAKFGVDYDSEMLGSTKPMHRLALISSSKSDWPRDISSDQDSLAFYLESVTRTRPPPSSSPSPAVTEIPGVYQTSESGKLSVLASSVEPFDDPTEEDDTNKTSVLVFPDFKVVSNVNVNKPGAQRLYDRILSPTVGLAGASTDQDTVKDGMESWVLPYRAVVLLCSHKTRDKKCHIAANLLEQVISSTLSIHGYTADTTGESLHDLPRSERLESIEGGDQAVKDLLRKAAGASSDTRSHGEGSKEVGVFKISHLGGHRYAGVMIICFPSGSILYYGRVTPKACVDVVEKTILRGQVLPEHLRGGGNLRRDPGKTLLDW</sequence>
<dbReference type="CDD" id="cd03062">
    <property type="entry name" value="TRX_Fd_Sucrase"/>
    <property type="match status" value="1"/>
</dbReference>
<organism evidence="2">
    <name type="scientific">Phaffia rhodozyma</name>
    <name type="common">Yeast</name>
    <name type="synonym">Xanthophyllomyces dendrorhous</name>
    <dbReference type="NCBI Taxonomy" id="264483"/>
    <lineage>
        <taxon>Eukaryota</taxon>
        <taxon>Fungi</taxon>
        <taxon>Dikarya</taxon>
        <taxon>Basidiomycota</taxon>
        <taxon>Agaricomycotina</taxon>
        <taxon>Tremellomycetes</taxon>
        <taxon>Cystofilobasidiales</taxon>
        <taxon>Mrakiaceae</taxon>
        <taxon>Phaffia</taxon>
    </lineage>
</organism>
<dbReference type="PANTHER" id="PTHR31902">
    <property type="entry name" value="ACTIN PATCHES DISTAL PROTEIN 1"/>
    <property type="match status" value="1"/>
</dbReference>
<dbReference type="InterPro" id="IPR009737">
    <property type="entry name" value="Aim32/Apd1-like"/>
</dbReference>
<evidence type="ECO:0000256" key="1">
    <source>
        <dbReference type="SAM" id="MobiDB-lite"/>
    </source>
</evidence>
<dbReference type="Pfam" id="PF06999">
    <property type="entry name" value="Suc_Fer-like"/>
    <property type="match status" value="1"/>
</dbReference>
<protein>
    <submittedName>
        <fullName evidence="2">Thioredoxin-like fold</fullName>
    </submittedName>
</protein>
<dbReference type="Gene3D" id="3.40.30.10">
    <property type="entry name" value="Glutaredoxin"/>
    <property type="match status" value="1"/>
</dbReference>
<name>A0A0F7SG03_PHARH</name>
<reference evidence="2" key="1">
    <citation type="submission" date="2014-08" db="EMBL/GenBank/DDBJ databases">
        <authorList>
            <person name="Sharma Rahul"/>
            <person name="Thines Marco"/>
        </authorList>
    </citation>
    <scope>NUCLEOTIDE SEQUENCE</scope>
</reference>